<name>A0A316V920_9BASI</name>
<evidence type="ECO:0000256" key="3">
    <source>
        <dbReference type="ARBA" id="ARBA00022670"/>
    </source>
</evidence>
<dbReference type="PRINTS" id="PR00724">
    <property type="entry name" value="CRBOXYPTASEC"/>
</dbReference>
<gene>
    <name evidence="7" type="ORF">FA14DRAFT_185785</name>
</gene>
<evidence type="ECO:0000256" key="4">
    <source>
        <dbReference type="ARBA" id="ARBA00022801"/>
    </source>
</evidence>
<evidence type="ECO:0000256" key="5">
    <source>
        <dbReference type="ARBA" id="ARBA00023180"/>
    </source>
</evidence>
<dbReference type="InterPro" id="IPR001563">
    <property type="entry name" value="Peptidase_S10"/>
</dbReference>
<dbReference type="GO" id="GO:0006508">
    <property type="term" value="P:proteolysis"/>
    <property type="evidence" value="ECO:0007669"/>
    <property type="project" value="UniProtKB-KW"/>
</dbReference>
<sequence>MPNLAAVQLLSFAGEEAKKYEVGNNIPTLDFKVKNSWAGEIAFETPNVKNASIFFWLWGRDDINPGEDLVIWLNGGPGCTSLLGMVQENGPFLHQSVKDKPYPNGWSWTKGVNMLYIDQPAGVGFSEGRTYYSNETQVASDFAAFLDEFWKVFPELKSMNLWIAAESYGGVYAPGMMHKLYNDGKTPQLQGAMIVDGVVTSTYLSRECTIYQYANQHKETLNFTDLDLQDIKNEGDSCGTTNYVEQNLHYPPQYPLPDFNISCSPYNMFRMRAQEARLDFDVYNIKRPYDENESPLGEVNTWTALYHHDTFFDNVAIQDYIHAPHKKWVSCKTIFYNGDNSNWPDKDPDQQSNHVSESIEKSKKFLILNGNLDALIITNGTALGLQNLTWNNGTGFSKPPLTPLYDLEGYQAGSFVEERGLTFAQVYESGHMIPYDQPPYGYTALLHLIGKRDWTQK</sequence>
<proteinExistence type="inferred from homology"/>
<dbReference type="InParanoid" id="A0A316V920"/>
<keyword evidence="2 6" id="KW-0121">Carboxypeptidase</keyword>
<dbReference type="PANTHER" id="PTHR11802">
    <property type="entry name" value="SERINE PROTEASE FAMILY S10 SERINE CARBOXYPEPTIDASE"/>
    <property type="match status" value="1"/>
</dbReference>
<keyword evidence="8" id="KW-1185">Reference proteome</keyword>
<comment type="similarity">
    <text evidence="1 6">Belongs to the peptidase S10 family.</text>
</comment>
<protein>
    <recommendedName>
        <fullName evidence="6">Carboxypeptidase</fullName>
        <ecNumber evidence="6">3.4.16.-</ecNumber>
    </recommendedName>
</protein>
<dbReference type="EMBL" id="KZ819605">
    <property type="protein sequence ID" value="PWN32961.1"/>
    <property type="molecule type" value="Genomic_DNA"/>
</dbReference>
<dbReference type="SUPFAM" id="SSF53474">
    <property type="entry name" value="alpha/beta-Hydrolases"/>
    <property type="match status" value="1"/>
</dbReference>
<dbReference type="Gene3D" id="3.40.50.1820">
    <property type="entry name" value="alpha/beta hydrolase"/>
    <property type="match status" value="1"/>
</dbReference>
<evidence type="ECO:0000256" key="1">
    <source>
        <dbReference type="ARBA" id="ARBA00009431"/>
    </source>
</evidence>
<accession>A0A316V920</accession>
<reference evidence="7 8" key="1">
    <citation type="journal article" date="2018" name="Mol. Biol. Evol.">
        <title>Broad Genomic Sampling Reveals a Smut Pathogenic Ancestry of the Fungal Clade Ustilaginomycotina.</title>
        <authorList>
            <person name="Kijpornyongpan T."/>
            <person name="Mondo S.J."/>
            <person name="Barry K."/>
            <person name="Sandor L."/>
            <person name="Lee J."/>
            <person name="Lipzen A."/>
            <person name="Pangilinan J."/>
            <person name="LaButti K."/>
            <person name="Hainaut M."/>
            <person name="Henrissat B."/>
            <person name="Grigoriev I.V."/>
            <person name="Spatafora J.W."/>
            <person name="Aime M.C."/>
        </authorList>
    </citation>
    <scope>NUCLEOTIDE SEQUENCE [LARGE SCALE GENOMIC DNA]</scope>
    <source>
        <strain evidence="7 8">MCA 3882</strain>
    </source>
</reference>
<keyword evidence="3 6" id="KW-0645">Protease</keyword>
<evidence type="ECO:0000256" key="6">
    <source>
        <dbReference type="RuleBase" id="RU361156"/>
    </source>
</evidence>
<dbReference type="PANTHER" id="PTHR11802:SF479">
    <property type="entry name" value="CARBOXYPEPTIDASE"/>
    <property type="match status" value="1"/>
</dbReference>
<dbReference type="GeneID" id="37023260"/>
<dbReference type="InterPro" id="IPR018202">
    <property type="entry name" value="Ser_caboxypep_ser_AS"/>
</dbReference>
<dbReference type="Proteomes" id="UP000245771">
    <property type="component" value="Unassembled WGS sequence"/>
</dbReference>
<dbReference type="PROSITE" id="PS00131">
    <property type="entry name" value="CARBOXYPEPT_SER_SER"/>
    <property type="match status" value="1"/>
</dbReference>
<dbReference type="AlphaFoldDB" id="A0A316V920"/>
<keyword evidence="5" id="KW-0325">Glycoprotein</keyword>
<keyword evidence="4 6" id="KW-0378">Hydrolase</keyword>
<dbReference type="STRING" id="1280837.A0A316V920"/>
<dbReference type="GO" id="GO:0004185">
    <property type="term" value="F:serine-type carboxypeptidase activity"/>
    <property type="evidence" value="ECO:0007669"/>
    <property type="project" value="UniProtKB-UniRule"/>
</dbReference>
<evidence type="ECO:0000313" key="7">
    <source>
        <dbReference type="EMBL" id="PWN32961.1"/>
    </source>
</evidence>
<dbReference type="RefSeq" id="XP_025353263.1">
    <property type="nucleotide sequence ID" value="XM_025501479.1"/>
</dbReference>
<evidence type="ECO:0000313" key="8">
    <source>
        <dbReference type="Proteomes" id="UP000245771"/>
    </source>
</evidence>
<evidence type="ECO:0000256" key="2">
    <source>
        <dbReference type="ARBA" id="ARBA00022645"/>
    </source>
</evidence>
<dbReference type="Pfam" id="PF00450">
    <property type="entry name" value="Peptidase_S10"/>
    <property type="match status" value="1"/>
</dbReference>
<dbReference type="OrthoDB" id="443318at2759"/>
<dbReference type="InterPro" id="IPR029058">
    <property type="entry name" value="AB_hydrolase_fold"/>
</dbReference>
<organism evidence="7 8">
    <name type="scientific">Meira miltonrushii</name>
    <dbReference type="NCBI Taxonomy" id="1280837"/>
    <lineage>
        <taxon>Eukaryota</taxon>
        <taxon>Fungi</taxon>
        <taxon>Dikarya</taxon>
        <taxon>Basidiomycota</taxon>
        <taxon>Ustilaginomycotina</taxon>
        <taxon>Exobasidiomycetes</taxon>
        <taxon>Exobasidiales</taxon>
        <taxon>Brachybasidiaceae</taxon>
        <taxon>Meira</taxon>
    </lineage>
</organism>
<dbReference type="EC" id="3.4.16.-" evidence="6"/>